<reference evidence="2" key="1">
    <citation type="submission" date="2022-01" db="EMBL/GenBank/DDBJ databases">
        <title>Gillisia lutea sp. nov., isolated from marine plastic residues from the Malvarosa beach (Valencia, Spain).</title>
        <authorList>
            <person name="Vidal-Verdu A."/>
            <person name="Molina-Menor E."/>
            <person name="Satari L."/>
            <person name="Pascual J."/>
            <person name="Pereto J."/>
            <person name="Porcar M."/>
        </authorList>
    </citation>
    <scope>NUCLEOTIDE SEQUENCE</scope>
    <source>
        <strain evidence="2">M10.2A</strain>
    </source>
</reference>
<protein>
    <recommendedName>
        <fullName evidence="4">DUF3575 domain-containing protein</fullName>
    </recommendedName>
</protein>
<accession>A0ABS9EFF2</accession>
<name>A0ABS9EFF2_9FLAO</name>
<comment type="caution">
    <text evidence="2">The sequence shown here is derived from an EMBL/GenBank/DDBJ whole genome shotgun (WGS) entry which is preliminary data.</text>
</comment>
<gene>
    <name evidence="2" type="ORF">L1I30_07990</name>
</gene>
<sequence length="197" mass="21871">MKKLLLAVLLTSSIACFSQETTSETKTIYKRDITKNELSIGALNLVAFGALDITYERIINPNSSWAIEGFVKALNRENEDVAEAYSRDFSLTGKFKYFFSDRSAWGFYVNGLGMLSSGEYDNDDYIYVDDGNGGGYYTEIDSDKKYTDFALGFGLGGKFVSKQGFVFDLSTGIGRNLFNSDSPTIVGQFSANLGYRF</sequence>
<evidence type="ECO:0000313" key="2">
    <source>
        <dbReference type="EMBL" id="MCF4101603.1"/>
    </source>
</evidence>
<dbReference type="Proteomes" id="UP001179363">
    <property type="component" value="Unassembled WGS sequence"/>
</dbReference>
<proteinExistence type="predicted"/>
<dbReference type="EMBL" id="JAKGTH010000008">
    <property type="protein sequence ID" value="MCF4101603.1"/>
    <property type="molecule type" value="Genomic_DNA"/>
</dbReference>
<feature type="signal peptide" evidence="1">
    <location>
        <begin position="1"/>
        <end position="18"/>
    </location>
</feature>
<evidence type="ECO:0000256" key="1">
    <source>
        <dbReference type="SAM" id="SignalP"/>
    </source>
</evidence>
<evidence type="ECO:0000313" key="3">
    <source>
        <dbReference type="Proteomes" id="UP001179363"/>
    </source>
</evidence>
<keyword evidence="1" id="KW-0732">Signal</keyword>
<keyword evidence="3" id="KW-1185">Reference proteome</keyword>
<evidence type="ECO:0008006" key="4">
    <source>
        <dbReference type="Google" id="ProtNLM"/>
    </source>
</evidence>
<dbReference type="RefSeq" id="WP_236133754.1">
    <property type="nucleotide sequence ID" value="NZ_JAKGTH010000008.1"/>
</dbReference>
<dbReference type="PROSITE" id="PS51257">
    <property type="entry name" value="PROKAR_LIPOPROTEIN"/>
    <property type="match status" value="1"/>
</dbReference>
<feature type="chain" id="PRO_5047017421" description="DUF3575 domain-containing protein" evidence="1">
    <location>
        <begin position="19"/>
        <end position="197"/>
    </location>
</feature>
<organism evidence="2 3">
    <name type="scientific">Gillisia lutea</name>
    <dbReference type="NCBI Taxonomy" id="2909668"/>
    <lineage>
        <taxon>Bacteria</taxon>
        <taxon>Pseudomonadati</taxon>
        <taxon>Bacteroidota</taxon>
        <taxon>Flavobacteriia</taxon>
        <taxon>Flavobacteriales</taxon>
        <taxon>Flavobacteriaceae</taxon>
        <taxon>Gillisia</taxon>
    </lineage>
</organism>